<protein>
    <submittedName>
        <fullName evidence="1">Uncharacterized protein</fullName>
    </submittedName>
</protein>
<gene>
    <name evidence="1" type="ORF">EJB05_24472</name>
</gene>
<proteinExistence type="predicted"/>
<feature type="non-terminal residue" evidence="1">
    <location>
        <position position="1"/>
    </location>
</feature>
<dbReference type="Proteomes" id="UP000324897">
    <property type="component" value="Chromosome 1"/>
</dbReference>
<name>A0A5J9VB59_9POAL</name>
<dbReference type="EMBL" id="RWGY01000011">
    <property type="protein sequence ID" value="TVU32721.1"/>
    <property type="molecule type" value="Genomic_DNA"/>
</dbReference>
<dbReference type="Gramene" id="TVU32721">
    <property type="protein sequence ID" value="TVU32721"/>
    <property type="gene ID" value="EJB05_24472"/>
</dbReference>
<keyword evidence="2" id="KW-1185">Reference proteome</keyword>
<reference evidence="1 2" key="1">
    <citation type="journal article" date="2019" name="Sci. Rep.">
        <title>A high-quality genome of Eragrostis curvula grass provides insights into Poaceae evolution and supports new strategies to enhance forage quality.</title>
        <authorList>
            <person name="Carballo J."/>
            <person name="Santos B.A.C.M."/>
            <person name="Zappacosta D."/>
            <person name="Garbus I."/>
            <person name="Selva J.P."/>
            <person name="Gallo C.A."/>
            <person name="Diaz A."/>
            <person name="Albertini E."/>
            <person name="Caccamo M."/>
            <person name="Echenique V."/>
        </authorList>
    </citation>
    <scope>NUCLEOTIDE SEQUENCE [LARGE SCALE GENOMIC DNA]</scope>
    <source>
        <strain evidence="2">cv. Victoria</strain>
        <tissue evidence="1">Leaf</tissue>
    </source>
</reference>
<accession>A0A5J9VB59</accession>
<organism evidence="1 2">
    <name type="scientific">Eragrostis curvula</name>
    <name type="common">weeping love grass</name>
    <dbReference type="NCBI Taxonomy" id="38414"/>
    <lineage>
        <taxon>Eukaryota</taxon>
        <taxon>Viridiplantae</taxon>
        <taxon>Streptophyta</taxon>
        <taxon>Embryophyta</taxon>
        <taxon>Tracheophyta</taxon>
        <taxon>Spermatophyta</taxon>
        <taxon>Magnoliopsida</taxon>
        <taxon>Liliopsida</taxon>
        <taxon>Poales</taxon>
        <taxon>Poaceae</taxon>
        <taxon>PACMAD clade</taxon>
        <taxon>Chloridoideae</taxon>
        <taxon>Eragrostideae</taxon>
        <taxon>Eragrostidinae</taxon>
        <taxon>Eragrostis</taxon>
    </lineage>
</organism>
<comment type="caution">
    <text evidence="1">The sequence shown here is derived from an EMBL/GenBank/DDBJ whole genome shotgun (WGS) entry which is preliminary data.</text>
</comment>
<dbReference type="AlphaFoldDB" id="A0A5J9VB59"/>
<evidence type="ECO:0000313" key="1">
    <source>
        <dbReference type="EMBL" id="TVU32721.1"/>
    </source>
</evidence>
<sequence>MFLYLLPLKGIFCPGHRNSFIYINFFCTHLRAPQAAPQDVGARAPRAVAAFLCFATNSGRLAFRFDSRGGRGSRCSTIYAISLLKERVALPSAESLSALLLGSGSLLLRASLGRSCGGGGPELCEFMGAACEHQGVRTDG</sequence>
<evidence type="ECO:0000313" key="2">
    <source>
        <dbReference type="Proteomes" id="UP000324897"/>
    </source>
</evidence>